<evidence type="ECO:0000313" key="3">
    <source>
        <dbReference type="Proteomes" id="UP000308901"/>
    </source>
</evidence>
<organism evidence="2 3">
    <name type="scientific">Arcobacter arenosus</name>
    <dbReference type="NCBI Taxonomy" id="2576037"/>
    <lineage>
        <taxon>Bacteria</taxon>
        <taxon>Pseudomonadati</taxon>
        <taxon>Campylobacterota</taxon>
        <taxon>Epsilonproteobacteria</taxon>
        <taxon>Campylobacterales</taxon>
        <taxon>Arcobacteraceae</taxon>
        <taxon>Arcobacter</taxon>
    </lineage>
</organism>
<sequence>MSRNEVKKREENTTYIATISGGKDSVTMCDLLLKNGYPVDYILFTDTLHEHKKMYDYIEKLKIYFRSKYNKKITILKPKSTFEHWAFGVLERGERKGSIRGLPNLSNGMCYWRRESKVKPMEKFTKHFEKVVYYIGYTLDENRSIENYDKYTFKFPLRDIFKMKEDDCKKYLIDQEMENHLYRHYSRTGCDFCPFQSEQSFYMTWKHYPETWDKMKKIESKLLKLNNVVSSTWFMNHRTCDDMEKLFKEKDKQGSLFDFSDEPLKDCFCKI</sequence>
<evidence type="ECO:0000313" key="2">
    <source>
        <dbReference type="EMBL" id="TLP41070.1"/>
    </source>
</evidence>
<dbReference type="Gene3D" id="3.40.50.620">
    <property type="entry name" value="HUPs"/>
    <property type="match status" value="1"/>
</dbReference>
<reference evidence="2 3" key="1">
    <citation type="submission" date="2019-05" db="EMBL/GenBank/DDBJ databases">
        <title>Arcobacter sp. nov., isolated from sea sediment.</title>
        <authorList>
            <person name="Kim W."/>
        </authorList>
    </citation>
    <scope>NUCLEOTIDE SEQUENCE [LARGE SCALE GENOMIC DNA]</scope>
    <source>
        <strain evidence="2 3">CAU 1517</strain>
    </source>
</reference>
<dbReference type="Proteomes" id="UP000308901">
    <property type="component" value="Unassembled WGS sequence"/>
</dbReference>
<dbReference type="OrthoDB" id="9774475at2"/>
<dbReference type="AlphaFoldDB" id="A0A5R8Y5K8"/>
<dbReference type="GO" id="GO:0003824">
    <property type="term" value="F:catalytic activity"/>
    <property type="evidence" value="ECO:0007669"/>
    <property type="project" value="InterPro"/>
</dbReference>
<dbReference type="Pfam" id="PF01507">
    <property type="entry name" value="PAPS_reduct"/>
    <property type="match status" value="1"/>
</dbReference>
<dbReference type="RefSeq" id="WP_138151472.1">
    <property type="nucleotide sequence ID" value="NZ_VANU01000001.1"/>
</dbReference>
<feature type="domain" description="Phosphoadenosine phosphosulphate reductase" evidence="1">
    <location>
        <begin position="16"/>
        <end position="194"/>
    </location>
</feature>
<comment type="caution">
    <text evidence="2">The sequence shown here is derived from an EMBL/GenBank/DDBJ whole genome shotgun (WGS) entry which is preliminary data.</text>
</comment>
<accession>A0A5R8Y5K8</accession>
<keyword evidence="3" id="KW-1185">Reference proteome</keyword>
<evidence type="ECO:0000259" key="1">
    <source>
        <dbReference type="Pfam" id="PF01507"/>
    </source>
</evidence>
<dbReference type="InterPro" id="IPR014729">
    <property type="entry name" value="Rossmann-like_a/b/a_fold"/>
</dbReference>
<proteinExistence type="predicted"/>
<dbReference type="InterPro" id="IPR002500">
    <property type="entry name" value="PAPS_reduct_dom"/>
</dbReference>
<gene>
    <name evidence="2" type="ORF">FDK22_03350</name>
</gene>
<protein>
    <recommendedName>
        <fullName evidence="1">Phosphoadenosine phosphosulphate reductase domain-containing protein</fullName>
    </recommendedName>
</protein>
<name>A0A5R8Y5K8_9BACT</name>
<dbReference type="EMBL" id="VANU01000001">
    <property type="protein sequence ID" value="TLP41070.1"/>
    <property type="molecule type" value="Genomic_DNA"/>
</dbReference>
<dbReference type="SUPFAM" id="SSF52402">
    <property type="entry name" value="Adenine nucleotide alpha hydrolases-like"/>
    <property type="match status" value="1"/>
</dbReference>